<evidence type="ECO:0000313" key="1">
    <source>
        <dbReference type="EMBL" id="UTC28778.1"/>
    </source>
</evidence>
<proteinExistence type="predicted"/>
<protein>
    <submittedName>
        <fullName evidence="1">Uncharacterized protein</fullName>
    </submittedName>
</protein>
<evidence type="ECO:0000313" key="2">
    <source>
        <dbReference type="Proteomes" id="UP001056634"/>
    </source>
</evidence>
<organism evidence="1 2">
    <name type="scientific">Brevundimonas phage vB_BpoS-Marchewka</name>
    <dbReference type="NCBI Taxonomy" id="2948604"/>
    <lineage>
        <taxon>Viruses</taxon>
        <taxon>Duplodnaviria</taxon>
        <taxon>Heunggongvirae</taxon>
        <taxon>Uroviricota</taxon>
        <taxon>Caudoviricetes</taxon>
        <taxon>Jeanschmidtviridae</taxon>
        <taxon>Marchewkavirus</taxon>
        <taxon>Marchewkavirus marchewka</taxon>
    </lineage>
</organism>
<accession>A0A9E7N2W8</accession>
<dbReference type="EMBL" id="ON529851">
    <property type="protein sequence ID" value="UTC28778.1"/>
    <property type="molecule type" value="Genomic_DNA"/>
</dbReference>
<reference evidence="1" key="1">
    <citation type="submission" date="2022-04" db="EMBL/GenBank/DDBJ databases">
        <authorList>
            <person name="Friedrich I."/>
            <person name="Schneider D."/>
            <person name="Poehlein A."/>
            <person name="Hertel R."/>
            <person name="Daniel R."/>
        </authorList>
    </citation>
    <scope>NUCLEOTIDE SEQUENCE</scope>
</reference>
<sequence>MTHITIGQVGARARSLGMIFSRNPETFLYRLRYRDPALSDADGRSEWRTQDLEEIVAILDALAPAQPPPTVTIPRMVNFSNQRACSDLGERDKRSASDY</sequence>
<dbReference type="Proteomes" id="UP001056634">
    <property type="component" value="Segment"/>
</dbReference>
<name>A0A9E7N2W8_9CAUD</name>
<keyword evidence="2" id="KW-1185">Reference proteome</keyword>
<gene>
    <name evidence="1" type="ORF">MARCHEWKA_02660</name>
</gene>